<dbReference type="GO" id="GO:0004634">
    <property type="term" value="F:phosphopyruvate hydratase activity"/>
    <property type="evidence" value="ECO:0007669"/>
    <property type="project" value="UniProtKB-UniRule"/>
</dbReference>
<evidence type="ECO:0000256" key="1">
    <source>
        <dbReference type="ARBA" id="ARBA00005031"/>
    </source>
</evidence>
<feature type="binding site" evidence="11">
    <location>
        <begin position="385"/>
        <end position="388"/>
    </location>
    <ligand>
        <name>substrate</name>
    </ligand>
</feature>
<feature type="binding site" evidence="9">
    <location>
        <position position="388"/>
    </location>
    <ligand>
        <name>(2R)-2-phosphoglycerate</name>
        <dbReference type="ChEBI" id="CHEBI:58289"/>
    </ligand>
</feature>
<keyword evidence="8 9" id="KW-0456">Lyase</keyword>
<dbReference type="SUPFAM" id="SSF51604">
    <property type="entry name" value="Enolase C-terminal domain-like"/>
    <property type="match status" value="1"/>
</dbReference>
<feature type="binding site" evidence="11">
    <location>
        <position position="160"/>
    </location>
    <ligand>
        <name>substrate</name>
    </ligand>
</feature>
<evidence type="ECO:0000259" key="15">
    <source>
        <dbReference type="SMART" id="SM01193"/>
    </source>
</evidence>
<dbReference type="AlphaFoldDB" id="A0A2H0V4E0"/>
<feature type="binding site" evidence="11">
    <location>
        <position position="169"/>
    </location>
    <ligand>
        <name>substrate</name>
    </ligand>
</feature>
<dbReference type="PANTHER" id="PTHR11902:SF1">
    <property type="entry name" value="ENOLASE"/>
    <property type="match status" value="1"/>
</dbReference>
<evidence type="ECO:0000259" key="14">
    <source>
        <dbReference type="SMART" id="SM01192"/>
    </source>
</evidence>
<feature type="region of interest" description="Disordered" evidence="13">
    <location>
        <begin position="34"/>
        <end position="55"/>
    </location>
</feature>
<feature type="binding site" evidence="9">
    <location>
        <position position="409"/>
    </location>
    <ligand>
        <name>(2R)-2-phosphoglycerate</name>
        <dbReference type="ChEBI" id="CHEBI:58289"/>
    </ligand>
</feature>
<feature type="binding site" evidence="9">
    <location>
        <position position="387"/>
    </location>
    <ligand>
        <name>(2R)-2-phosphoglycerate</name>
        <dbReference type="ChEBI" id="CHEBI:58289"/>
    </ligand>
</feature>
<proteinExistence type="inferred from homology"/>
<feature type="active site" description="Proton donor" evidence="9 10">
    <location>
        <position position="224"/>
    </location>
</feature>
<keyword evidence="16" id="KW-0670">Pyruvate</keyword>
<dbReference type="NCBIfam" id="TIGR01060">
    <property type="entry name" value="eno"/>
    <property type="match status" value="1"/>
</dbReference>
<dbReference type="Pfam" id="PF00113">
    <property type="entry name" value="Enolase_C"/>
    <property type="match status" value="1"/>
</dbReference>
<dbReference type="InterPro" id="IPR029017">
    <property type="entry name" value="Enolase-like_N"/>
</dbReference>
<dbReference type="SUPFAM" id="SSF54826">
    <property type="entry name" value="Enolase N-terminal domain-like"/>
    <property type="match status" value="1"/>
</dbReference>
<dbReference type="SFLD" id="SFLDG00178">
    <property type="entry name" value="enolase"/>
    <property type="match status" value="1"/>
</dbReference>
<feature type="active site" description="Proton acceptor" evidence="9 10">
    <location>
        <position position="358"/>
    </location>
</feature>
<dbReference type="GO" id="GO:0009986">
    <property type="term" value="C:cell surface"/>
    <property type="evidence" value="ECO:0007669"/>
    <property type="project" value="UniProtKB-SubCell"/>
</dbReference>
<feature type="binding site" evidence="11">
    <location>
        <position position="306"/>
    </location>
    <ligand>
        <name>substrate</name>
    </ligand>
</feature>
<dbReference type="InterPro" id="IPR020810">
    <property type="entry name" value="Enolase_C"/>
</dbReference>
<dbReference type="CDD" id="cd03313">
    <property type="entry name" value="enolase"/>
    <property type="match status" value="1"/>
</dbReference>
<evidence type="ECO:0000313" key="17">
    <source>
        <dbReference type="Proteomes" id="UP000228626"/>
    </source>
</evidence>
<feature type="binding site" evidence="9 12">
    <location>
        <position position="333"/>
    </location>
    <ligand>
        <name>Mg(2+)</name>
        <dbReference type="ChEBI" id="CHEBI:18420"/>
    </ligand>
</feature>
<gene>
    <name evidence="9" type="primary">eno</name>
    <name evidence="16" type="ORF">COT99_02040</name>
</gene>
<dbReference type="InterPro" id="IPR020811">
    <property type="entry name" value="Enolase_N"/>
</dbReference>
<dbReference type="PANTHER" id="PTHR11902">
    <property type="entry name" value="ENOLASE"/>
    <property type="match status" value="1"/>
</dbReference>
<reference evidence="17" key="1">
    <citation type="submission" date="2017-09" db="EMBL/GenBank/DDBJ databases">
        <title>Depth-based differentiation of microbial function through sediment-hosted aquifers and enrichment of novel symbionts in the deep terrestrial subsurface.</title>
        <authorList>
            <person name="Probst A.J."/>
            <person name="Ladd B."/>
            <person name="Jarett J.K."/>
            <person name="Geller-Mcgrath D.E."/>
            <person name="Sieber C.M.K."/>
            <person name="Emerson J.B."/>
            <person name="Anantharaman K."/>
            <person name="Thomas B.C."/>
            <person name="Malmstrom R."/>
            <person name="Stieglmeier M."/>
            <person name="Klingl A."/>
            <person name="Woyke T."/>
            <person name="Ryan C.M."/>
            <person name="Banfield J.F."/>
        </authorList>
    </citation>
    <scope>NUCLEOTIDE SEQUENCE [LARGE SCALE GENOMIC DNA]</scope>
</reference>
<feature type="domain" description="Enolase N-terminal" evidence="15">
    <location>
        <begin position="4"/>
        <end position="134"/>
    </location>
</feature>
<comment type="catalytic activity">
    <reaction evidence="9">
        <text>(2R)-2-phosphoglycerate = phosphoenolpyruvate + H2O</text>
        <dbReference type="Rhea" id="RHEA:10164"/>
        <dbReference type="ChEBI" id="CHEBI:15377"/>
        <dbReference type="ChEBI" id="CHEBI:58289"/>
        <dbReference type="ChEBI" id="CHEBI:58702"/>
        <dbReference type="EC" id="4.2.1.11"/>
    </reaction>
</comment>
<evidence type="ECO:0000256" key="13">
    <source>
        <dbReference type="SAM" id="MobiDB-lite"/>
    </source>
</evidence>
<dbReference type="SMART" id="SM01192">
    <property type="entry name" value="Enolase_C"/>
    <property type="match status" value="1"/>
</dbReference>
<comment type="function">
    <text evidence="9">Catalyzes the reversible conversion of 2-phosphoglycerate (2-PG) into phosphoenolpyruvate (PEP). It is essential for the degradation of carbohydrates via glycolysis.</text>
</comment>
<comment type="pathway">
    <text evidence="1 9">Carbohydrate degradation; glycolysis; pyruvate from D-glyceraldehyde 3-phosphate: step 4/5.</text>
</comment>
<feature type="binding site" evidence="9">
    <location>
        <position position="168"/>
    </location>
    <ligand>
        <name>(2R)-2-phosphoglycerate</name>
        <dbReference type="ChEBI" id="CHEBI:58289"/>
    </ligand>
</feature>
<dbReference type="Gene3D" id="3.20.20.120">
    <property type="entry name" value="Enolase-like C-terminal domain"/>
    <property type="match status" value="1"/>
</dbReference>
<sequence length="435" mass="48098">MSEIKNITAREILDSRGNPTVECQVELENGIKAKASVPSGASTGEHEAHELRDGDEKRYGGLGVLKAVKNVEEKIAPELEGTDCTKQEEIDAKMIKLDGTKNKKKLGANAILAVSLACARAASIAEGKELYEYINENYELGIKNYELPIPSFNIFNGGRHADTNLDFQEFMIMPAPPLNLPLSKGEKKEGVRSFAEQVRMGAEIFHELGRVLKEAGFDTDTGSEGGYAPDIYSSVQAMEFILAATVRAGYQVGRDIGLGIDVGSSELYDIRTRKYIFKLDQANFANSTLVDLYHEWLKKFNVISIEDGLAQDDWEGWEELTQMLGKEIMIVGDDLFATNVERLKKGIKKKVANTILIKPNQAGTLTETIECVKLAKKNGYGVFVSHRSGETADDFIADLSVAVQADYVKFGSLSRGERVCKYNRMMEIEKLVNQS</sequence>
<dbReference type="FunFam" id="3.30.390.10:FF:000001">
    <property type="entry name" value="Enolase"/>
    <property type="match status" value="1"/>
</dbReference>
<dbReference type="GO" id="GO:0000287">
    <property type="term" value="F:magnesium ion binding"/>
    <property type="evidence" value="ECO:0007669"/>
    <property type="project" value="UniProtKB-UniRule"/>
</dbReference>
<dbReference type="SFLD" id="SFLDS00001">
    <property type="entry name" value="Enolase"/>
    <property type="match status" value="1"/>
</dbReference>
<dbReference type="SFLD" id="SFLDF00002">
    <property type="entry name" value="enolase"/>
    <property type="match status" value="1"/>
</dbReference>
<feature type="binding site" evidence="11">
    <location>
        <position position="333"/>
    </location>
    <ligand>
        <name>substrate</name>
    </ligand>
</feature>
<comment type="similarity">
    <text evidence="2 9">Belongs to the enolase family.</text>
</comment>
<evidence type="ECO:0000256" key="2">
    <source>
        <dbReference type="ARBA" id="ARBA00009604"/>
    </source>
</evidence>
<comment type="cofactor">
    <cofactor evidence="12">
        <name>Mg(2+)</name>
        <dbReference type="ChEBI" id="CHEBI:18420"/>
    </cofactor>
    <text evidence="12">Mg(2+) is required for catalysis and for stabilizing the dimer.</text>
</comment>
<evidence type="ECO:0000256" key="10">
    <source>
        <dbReference type="PIRSR" id="PIRSR001400-1"/>
    </source>
</evidence>
<evidence type="ECO:0000313" key="16">
    <source>
        <dbReference type="EMBL" id="PIR93220.1"/>
    </source>
</evidence>
<dbReference type="PRINTS" id="PR00148">
    <property type="entry name" value="ENOLASE"/>
</dbReference>
<evidence type="ECO:0000256" key="8">
    <source>
        <dbReference type="ARBA" id="ARBA00023239"/>
    </source>
</evidence>
<keyword evidence="5 9" id="KW-0964">Secreted</keyword>
<evidence type="ECO:0000256" key="11">
    <source>
        <dbReference type="PIRSR" id="PIRSR001400-2"/>
    </source>
</evidence>
<keyword evidence="9" id="KW-0963">Cytoplasm</keyword>
<dbReference type="SMART" id="SM01193">
    <property type="entry name" value="Enolase_N"/>
    <property type="match status" value="1"/>
</dbReference>
<feature type="binding site" evidence="11">
    <location>
        <position position="409"/>
    </location>
    <ligand>
        <name>substrate</name>
    </ligand>
</feature>
<keyword evidence="6 9" id="KW-0460">Magnesium</keyword>
<dbReference type="HAMAP" id="MF_00318">
    <property type="entry name" value="Enolase"/>
    <property type="match status" value="1"/>
</dbReference>
<feature type="binding site" evidence="9">
    <location>
        <position position="358"/>
    </location>
    <ligand>
        <name>(2R)-2-phosphoglycerate</name>
        <dbReference type="ChEBI" id="CHEBI:58289"/>
    </ligand>
</feature>
<evidence type="ECO:0000256" key="3">
    <source>
        <dbReference type="ARBA" id="ARBA00012058"/>
    </source>
</evidence>
<feature type="compositionally biased region" description="Basic and acidic residues" evidence="13">
    <location>
        <begin position="44"/>
        <end position="55"/>
    </location>
</feature>
<dbReference type="EC" id="4.2.1.11" evidence="3 9"/>
<dbReference type="InterPro" id="IPR000941">
    <property type="entry name" value="Enolase"/>
</dbReference>
<dbReference type="GO" id="GO:0006096">
    <property type="term" value="P:glycolytic process"/>
    <property type="evidence" value="ECO:0007669"/>
    <property type="project" value="UniProtKB-UniRule"/>
</dbReference>
<dbReference type="GO" id="GO:0005576">
    <property type="term" value="C:extracellular region"/>
    <property type="evidence" value="ECO:0007669"/>
    <property type="project" value="UniProtKB-SubCell"/>
</dbReference>
<dbReference type="Gene3D" id="3.30.390.10">
    <property type="entry name" value="Enolase-like, N-terminal domain"/>
    <property type="match status" value="1"/>
</dbReference>
<dbReference type="GO" id="GO:0000015">
    <property type="term" value="C:phosphopyruvate hydratase complex"/>
    <property type="evidence" value="ECO:0007669"/>
    <property type="project" value="InterPro"/>
</dbReference>
<dbReference type="InterPro" id="IPR036849">
    <property type="entry name" value="Enolase-like_C_sf"/>
</dbReference>
<dbReference type="EMBL" id="PFAR01000024">
    <property type="protein sequence ID" value="PIR93220.1"/>
    <property type="molecule type" value="Genomic_DNA"/>
</dbReference>
<evidence type="ECO:0000256" key="5">
    <source>
        <dbReference type="ARBA" id="ARBA00022525"/>
    </source>
</evidence>
<organism evidence="16 17">
    <name type="scientific">Candidatus Falkowbacteria bacterium CG10_big_fil_rev_8_21_14_0_10_43_10</name>
    <dbReference type="NCBI Taxonomy" id="1974567"/>
    <lineage>
        <taxon>Bacteria</taxon>
        <taxon>Candidatus Falkowiibacteriota</taxon>
    </lineage>
</organism>
<evidence type="ECO:0000256" key="12">
    <source>
        <dbReference type="PIRSR" id="PIRSR001400-3"/>
    </source>
</evidence>
<dbReference type="PIRSF" id="PIRSF001400">
    <property type="entry name" value="Enolase"/>
    <property type="match status" value="1"/>
</dbReference>
<comment type="subcellular location">
    <subcellularLocation>
        <location evidence="9">Cytoplasm</location>
    </subcellularLocation>
    <subcellularLocation>
        <location evidence="9">Secreted</location>
    </subcellularLocation>
    <subcellularLocation>
        <location evidence="9">Cell surface</location>
    </subcellularLocation>
    <text evidence="9">Fractions of enolase are present in both the cytoplasm and on the cell surface.</text>
</comment>
<feature type="binding site" evidence="9 12">
    <location>
        <position position="261"/>
    </location>
    <ligand>
        <name>Mg(2+)</name>
        <dbReference type="ChEBI" id="CHEBI:18420"/>
    </ligand>
</feature>
<comment type="cofactor">
    <cofactor evidence="9">
        <name>Mg(2+)</name>
        <dbReference type="ChEBI" id="CHEBI:18420"/>
    </cofactor>
    <text evidence="9">Binds a second Mg(2+) ion via substrate during catalysis.</text>
</comment>
<name>A0A2H0V4E0_9BACT</name>
<keyword evidence="7 9" id="KW-0324">Glycolysis</keyword>
<evidence type="ECO:0000256" key="9">
    <source>
        <dbReference type="HAMAP-Rule" id="MF_00318"/>
    </source>
</evidence>
<dbReference type="Pfam" id="PF03952">
    <property type="entry name" value="Enolase_N"/>
    <property type="match status" value="1"/>
</dbReference>
<evidence type="ECO:0000256" key="4">
    <source>
        <dbReference type="ARBA" id="ARBA00017068"/>
    </source>
</evidence>
<evidence type="ECO:0000256" key="7">
    <source>
        <dbReference type="ARBA" id="ARBA00023152"/>
    </source>
</evidence>
<dbReference type="Proteomes" id="UP000228626">
    <property type="component" value="Unassembled WGS sequence"/>
</dbReference>
<feature type="domain" description="Enolase C-terminal TIM barrel" evidence="14">
    <location>
        <begin position="144"/>
        <end position="433"/>
    </location>
</feature>
<dbReference type="UniPathway" id="UPA00109">
    <property type="reaction ID" value="UER00187"/>
</dbReference>
<keyword evidence="9 12" id="KW-0479">Metal-binding</keyword>
<feature type="binding site" evidence="9 12">
    <location>
        <position position="306"/>
    </location>
    <ligand>
        <name>Mg(2+)</name>
        <dbReference type="ChEBI" id="CHEBI:18420"/>
    </ligand>
</feature>
<accession>A0A2H0V4E0</accession>
<evidence type="ECO:0000256" key="6">
    <source>
        <dbReference type="ARBA" id="ARBA00022842"/>
    </source>
</evidence>
<protein>
    <recommendedName>
        <fullName evidence="4 9">Enolase</fullName>
        <ecNumber evidence="3 9">4.2.1.11</ecNumber>
    </recommendedName>
    <alternativeName>
        <fullName evidence="9">2-phospho-D-glycerate hydro-lyase</fullName>
    </alternativeName>
    <alternativeName>
        <fullName evidence="9">2-phosphoglycerate dehydratase</fullName>
    </alternativeName>
</protein>
<comment type="caution">
    <text evidence="16">The sequence shown here is derived from an EMBL/GenBank/DDBJ whole genome shotgun (WGS) entry which is preliminary data.</text>
</comment>